<keyword evidence="4 9" id="KW-0812">Transmembrane</keyword>
<keyword evidence="7 9" id="KW-0406">Ion transport</keyword>
<keyword evidence="2 9" id="KW-1003">Cell membrane</keyword>
<feature type="transmembrane region" description="Helical" evidence="9">
    <location>
        <begin position="134"/>
        <end position="156"/>
    </location>
</feature>
<name>A0A1I6LCE0_9BACT</name>
<dbReference type="GO" id="GO:0008556">
    <property type="term" value="F:P-type potassium transmembrane transporter activity"/>
    <property type="evidence" value="ECO:0007669"/>
    <property type="project" value="InterPro"/>
</dbReference>
<sequence>MTANGWIQILFFFASVLLLAKPMGLYMCRVFERGKTPLDVVLRPVERVLYKLTGVDEEQGMRWTEYAVAMLLFSAATLLFTYAVERAQVWLPLNPQHLAGVAPGLAWNTAVSFTTNTNWQSYVPETTMSYLTQMLGLATHNFWSAAVGMALAIALIRGIASRETDRLGNFWVDMTRATLYILLPICLVYGTVLVSQGVVQNLKPYDTATLVEKQNVTTTGTDGKTSTQVVTTQTIAQGPVASQEAIKMLGTNGGGFFNANSAHPFENPTPLTNWLEMLSIFLIPAGLTVTLGRMVKAPRHGWAVFAAMSVFFFVGVTAAYQAESKTNPLLHHVTAQATANDAGGNMEGKEVRFGIANSALFATVTTDASCGAVNAMHDSFSPLGGMVPMVNILLGEIVFGGVGAGLYGMLIFVVLAVFIAGLMVGRTPEYLGKKIEAADVQLAMLYLLIFPVIILGLAAVSVLTPLGLSSLANQGPHGLSEILYAFASAAGNNGSAFGGLNANTGWYNAALGFAMFAGRFLMIVPMLAIAGNLAKKKITPASQGTFPVTTPLFTILLCSVILIVGALTFFPVLSLGPILEHLQMHAGRMY</sequence>
<dbReference type="AlphaFoldDB" id="A0A1I6LCE0"/>
<evidence type="ECO:0000256" key="2">
    <source>
        <dbReference type="ARBA" id="ARBA00022475"/>
    </source>
</evidence>
<feature type="transmembrane region" description="Helical" evidence="9">
    <location>
        <begin position="552"/>
        <end position="573"/>
    </location>
</feature>
<comment type="subcellular location">
    <subcellularLocation>
        <location evidence="9">Cell membrane</location>
        <topology evidence="9">Multi-pass membrane protein</topology>
    </subcellularLocation>
</comment>
<feature type="transmembrane region" description="Helical" evidence="9">
    <location>
        <begin position="274"/>
        <end position="295"/>
    </location>
</feature>
<dbReference type="GO" id="GO:0005886">
    <property type="term" value="C:plasma membrane"/>
    <property type="evidence" value="ECO:0007669"/>
    <property type="project" value="UniProtKB-SubCell"/>
</dbReference>
<dbReference type="PANTHER" id="PTHR30607:SF2">
    <property type="entry name" value="POTASSIUM-TRANSPORTING ATPASE POTASSIUM-BINDING SUBUNIT"/>
    <property type="match status" value="1"/>
</dbReference>
<reference evidence="10 11" key="1">
    <citation type="submission" date="2016-10" db="EMBL/GenBank/DDBJ databases">
        <authorList>
            <person name="de Groot N.N."/>
        </authorList>
    </citation>
    <scope>NUCLEOTIDE SEQUENCE [LARGE SCALE GENOMIC DNA]</scope>
    <source>
        <strain evidence="10 11">DSM 21001</strain>
    </source>
</reference>
<proteinExistence type="inferred from homology"/>
<evidence type="ECO:0000256" key="5">
    <source>
        <dbReference type="ARBA" id="ARBA00022958"/>
    </source>
</evidence>
<dbReference type="Pfam" id="PF03814">
    <property type="entry name" value="KdpA"/>
    <property type="match status" value="1"/>
</dbReference>
<keyword evidence="1 9" id="KW-0813">Transport</keyword>
<evidence type="ECO:0000256" key="7">
    <source>
        <dbReference type="ARBA" id="ARBA00023065"/>
    </source>
</evidence>
<dbReference type="RefSeq" id="WP_089836351.1">
    <property type="nucleotide sequence ID" value="NZ_FOZL01000001.1"/>
</dbReference>
<dbReference type="Proteomes" id="UP000199024">
    <property type="component" value="Unassembled WGS sequence"/>
</dbReference>
<evidence type="ECO:0000256" key="4">
    <source>
        <dbReference type="ARBA" id="ARBA00022692"/>
    </source>
</evidence>
<organism evidence="10 11">
    <name type="scientific">Granulicella pectinivorans</name>
    <dbReference type="NCBI Taxonomy" id="474950"/>
    <lineage>
        <taxon>Bacteria</taxon>
        <taxon>Pseudomonadati</taxon>
        <taxon>Acidobacteriota</taxon>
        <taxon>Terriglobia</taxon>
        <taxon>Terriglobales</taxon>
        <taxon>Acidobacteriaceae</taxon>
        <taxon>Granulicella</taxon>
    </lineage>
</organism>
<feature type="transmembrane region" description="Helical" evidence="9">
    <location>
        <begin position="506"/>
        <end position="531"/>
    </location>
</feature>
<feature type="transmembrane region" description="Helical" evidence="9">
    <location>
        <begin position="66"/>
        <end position="84"/>
    </location>
</feature>
<keyword evidence="11" id="KW-1185">Reference proteome</keyword>
<dbReference type="NCBIfam" id="TIGR00680">
    <property type="entry name" value="kdpA"/>
    <property type="match status" value="1"/>
</dbReference>
<evidence type="ECO:0000256" key="6">
    <source>
        <dbReference type="ARBA" id="ARBA00022989"/>
    </source>
</evidence>
<evidence type="ECO:0000256" key="9">
    <source>
        <dbReference type="HAMAP-Rule" id="MF_00275"/>
    </source>
</evidence>
<dbReference type="PIRSF" id="PIRSF001294">
    <property type="entry name" value="K_ATPaseA"/>
    <property type="match status" value="1"/>
</dbReference>
<dbReference type="OrthoDB" id="9763796at2"/>
<feature type="transmembrane region" description="Helical" evidence="9">
    <location>
        <begin position="177"/>
        <end position="199"/>
    </location>
</feature>
<accession>A0A1I6LCE0</accession>
<evidence type="ECO:0000256" key="3">
    <source>
        <dbReference type="ARBA" id="ARBA00022538"/>
    </source>
</evidence>
<evidence type="ECO:0000313" key="11">
    <source>
        <dbReference type="Proteomes" id="UP000199024"/>
    </source>
</evidence>
<evidence type="ECO:0000256" key="8">
    <source>
        <dbReference type="ARBA" id="ARBA00023136"/>
    </source>
</evidence>
<comment type="similarity">
    <text evidence="9">Belongs to the KdpA family.</text>
</comment>
<keyword evidence="3 9" id="KW-0633">Potassium transport</keyword>
<keyword evidence="5 9" id="KW-0630">Potassium</keyword>
<feature type="transmembrane region" description="Helical" evidence="9">
    <location>
        <begin position="302"/>
        <end position="322"/>
    </location>
</feature>
<feature type="transmembrane region" description="Helical" evidence="9">
    <location>
        <begin position="445"/>
        <end position="468"/>
    </location>
</feature>
<evidence type="ECO:0000256" key="1">
    <source>
        <dbReference type="ARBA" id="ARBA00022448"/>
    </source>
</evidence>
<keyword evidence="8 9" id="KW-0472">Membrane</keyword>
<keyword evidence="6 9" id="KW-1133">Transmembrane helix</keyword>
<dbReference type="PANTHER" id="PTHR30607">
    <property type="entry name" value="POTASSIUM-TRANSPORTING ATPASE A CHAIN"/>
    <property type="match status" value="1"/>
</dbReference>
<comment type="function">
    <text evidence="9">Part of the high-affinity ATP-driven potassium transport (or Kdp) system, which catalyzes the hydrolysis of ATP coupled with the electrogenic transport of potassium into the cytoplasm. This subunit binds the extracellular potassium ions and delivers the ions to the membrane domain of KdpB through an intramembrane tunnel.</text>
</comment>
<dbReference type="EMBL" id="FOZL01000001">
    <property type="protein sequence ID" value="SFS00938.1"/>
    <property type="molecule type" value="Genomic_DNA"/>
</dbReference>
<feature type="transmembrane region" description="Helical" evidence="9">
    <location>
        <begin position="6"/>
        <end position="28"/>
    </location>
</feature>
<dbReference type="InterPro" id="IPR004623">
    <property type="entry name" value="KdpA"/>
</dbReference>
<dbReference type="STRING" id="474950.SAMN05421771_0529"/>
<dbReference type="HAMAP" id="MF_00275">
    <property type="entry name" value="KdpA"/>
    <property type="match status" value="1"/>
</dbReference>
<protein>
    <recommendedName>
        <fullName evidence="9">Potassium-transporting ATPase potassium-binding subunit</fullName>
    </recommendedName>
    <alternativeName>
        <fullName evidence="9">ATP phosphohydrolase [potassium-transporting] A chain</fullName>
    </alternativeName>
    <alternativeName>
        <fullName evidence="9">Potassium-binding and translocating subunit A</fullName>
    </alternativeName>
    <alternativeName>
        <fullName evidence="9">Potassium-translocating ATPase A chain</fullName>
    </alternativeName>
</protein>
<evidence type="ECO:0000313" key="10">
    <source>
        <dbReference type="EMBL" id="SFS00938.1"/>
    </source>
</evidence>
<feature type="transmembrane region" description="Helical" evidence="9">
    <location>
        <begin position="397"/>
        <end position="424"/>
    </location>
</feature>
<dbReference type="GO" id="GO:0030955">
    <property type="term" value="F:potassium ion binding"/>
    <property type="evidence" value="ECO:0007669"/>
    <property type="project" value="UniProtKB-UniRule"/>
</dbReference>
<gene>
    <name evidence="9" type="primary">kdpA</name>
    <name evidence="10" type="ORF">SAMN05421771_0529</name>
</gene>
<comment type="subunit">
    <text evidence="9">The system is composed of three essential subunits: KdpA, KdpB and KdpC.</text>
</comment>